<organism evidence="5 6">
    <name type="scientific">Spartinivicinus poritis</name>
    <dbReference type="NCBI Taxonomy" id="2994640"/>
    <lineage>
        <taxon>Bacteria</taxon>
        <taxon>Pseudomonadati</taxon>
        <taxon>Pseudomonadota</taxon>
        <taxon>Gammaproteobacteria</taxon>
        <taxon>Oceanospirillales</taxon>
        <taxon>Zooshikellaceae</taxon>
        <taxon>Spartinivicinus</taxon>
    </lineage>
</organism>
<proteinExistence type="inferred from homology"/>
<comment type="similarity">
    <text evidence="1">Belongs to the bacterial solute-binding protein 3 family.</text>
</comment>
<keyword evidence="2 3" id="KW-0732">Signal</keyword>
<evidence type="ECO:0000313" key="5">
    <source>
        <dbReference type="EMBL" id="MDE1462466.1"/>
    </source>
</evidence>
<keyword evidence="6" id="KW-1185">Reference proteome</keyword>
<comment type="caution">
    <text evidence="5">The sequence shown here is derived from an EMBL/GenBank/DDBJ whole genome shotgun (WGS) entry which is preliminary data.</text>
</comment>
<protein>
    <submittedName>
        <fullName evidence="5">Transporter substrate-binding domain-containing protein</fullName>
    </submittedName>
</protein>
<evidence type="ECO:0000256" key="1">
    <source>
        <dbReference type="ARBA" id="ARBA00010333"/>
    </source>
</evidence>
<dbReference type="Gene3D" id="3.40.190.10">
    <property type="entry name" value="Periplasmic binding protein-like II"/>
    <property type="match status" value="2"/>
</dbReference>
<dbReference type="Pfam" id="PF00497">
    <property type="entry name" value="SBP_bac_3"/>
    <property type="match status" value="1"/>
</dbReference>
<feature type="chain" id="PRO_5045682825" evidence="3">
    <location>
        <begin position="22"/>
        <end position="253"/>
    </location>
</feature>
<dbReference type="EMBL" id="JAPMOU010000011">
    <property type="protein sequence ID" value="MDE1462466.1"/>
    <property type="molecule type" value="Genomic_DNA"/>
</dbReference>
<dbReference type="SUPFAM" id="SSF53850">
    <property type="entry name" value="Periplasmic binding protein-like II"/>
    <property type="match status" value="1"/>
</dbReference>
<evidence type="ECO:0000313" key="6">
    <source>
        <dbReference type="Proteomes" id="UP001528823"/>
    </source>
</evidence>
<feature type="signal peptide" evidence="3">
    <location>
        <begin position="1"/>
        <end position="21"/>
    </location>
</feature>
<evidence type="ECO:0000256" key="3">
    <source>
        <dbReference type="SAM" id="SignalP"/>
    </source>
</evidence>
<dbReference type="InterPro" id="IPR001638">
    <property type="entry name" value="Solute-binding_3/MltF_N"/>
</dbReference>
<gene>
    <name evidence="5" type="ORF">ORQ98_10830</name>
</gene>
<accession>A0ABT5U8Y2</accession>
<evidence type="ECO:0000259" key="4">
    <source>
        <dbReference type="SMART" id="SM00062"/>
    </source>
</evidence>
<sequence>MQYIAAILILCGLLSASPAHTKPITIGTMNFPPYEFTKDGKITGISVDIVKSIFHELGIDYKLVELPWSRALKYIKNGKIDALFEVLWKQKRETFMDYSKEVLMPETASFFVLASSPIQYTGDMSLLSPYKIGVRQDFSYGSNFDKSVDNNQFKVIIKRTRNEDLLRMLNTREIDLLIGDKYGILYLYQHTFIRYKHAIKRLKPDVEDTPSYMVFTKKRDLSTLRDRFTKALRQFKADGRYQRIIDRWEKQFQ</sequence>
<dbReference type="SMART" id="SM00062">
    <property type="entry name" value="PBPb"/>
    <property type="match status" value="1"/>
</dbReference>
<reference evidence="5 6" key="1">
    <citation type="submission" date="2022-11" db="EMBL/GenBank/DDBJ databases">
        <title>Spartinivicinus poritis sp. nov., isolated from scleractinian coral Porites lutea.</title>
        <authorList>
            <person name="Zhang G."/>
            <person name="Cai L."/>
            <person name="Wei Q."/>
        </authorList>
    </citation>
    <scope>NUCLEOTIDE SEQUENCE [LARGE SCALE GENOMIC DNA]</scope>
    <source>
        <strain evidence="5 6">A2-2</strain>
    </source>
</reference>
<dbReference type="Proteomes" id="UP001528823">
    <property type="component" value="Unassembled WGS sequence"/>
</dbReference>
<evidence type="ECO:0000256" key="2">
    <source>
        <dbReference type="ARBA" id="ARBA00022729"/>
    </source>
</evidence>
<feature type="domain" description="Solute-binding protein family 3/N-terminal" evidence="4">
    <location>
        <begin position="23"/>
        <end position="252"/>
    </location>
</feature>
<name>A0ABT5U8Y2_9GAMM</name>
<dbReference type="PANTHER" id="PTHR35936:SF25">
    <property type="entry name" value="ABC TRANSPORTER SUBSTRATE-BINDING PROTEIN"/>
    <property type="match status" value="1"/>
</dbReference>
<dbReference type="PANTHER" id="PTHR35936">
    <property type="entry name" value="MEMBRANE-BOUND LYTIC MUREIN TRANSGLYCOSYLASE F"/>
    <property type="match status" value="1"/>
</dbReference>
<dbReference type="RefSeq" id="WP_274688820.1">
    <property type="nucleotide sequence ID" value="NZ_JAPMOU010000011.1"/>
</dbReference>